<reference evidence="3" key="1">
    <citation type="submission" date="2025-08" db="UniProtKB">
        <authorList>
            <consortium name="RefSeq"/>
        </authorList>
    </citation>
    <scope>IDENTIFICATION</scope>
</reference>
<dbReference type="GeneID" id="113508958"/>
<feature type="domain" description="Kazal-like" evidence="1">
    <location>
        <begin position="122"/>
        <end position="181"/>
    </location>
</feature>
<dbReference type="PROSITE" id="PS51465">
    <property type="entry name" value="KAZAL_2"/>
    <property type="match status" value="1"/>
</dbReference>
<proteinExistence type="predicted"/>
<dbReference type="RefSeq" id="XP_026747973.1">
    <property type="nucleotide sequence ID" value="XM_026892172.1"/>
</dbReference>
<accession>A0A7E5X443</accession>
<name>A0A7E5X443_TRINI</name>
<protein>
    <submittedName>
        <fullName evidence="3">Uncharacterized protein LOC113508958</fullName>
    </submittedName>
</protein>
<dbReference type="KEGG" id="tnl:113508958"/>
<evidence type="ECO:0000313" key="2">
    <source>
        <dbReference type="Proteomes" id="UP000322000"/>
    </source>
</evidence>
<dbReference type="Proteomes" id="UP000322000">
    <property type="component" value="Chromosome 3"/>
</dbReference>
<dbReference type="InterPro" id="IPR002350">
    <property type="entry name" value="Kazal_dom"/>
</dbReference>
<evidence type="ECO:0000313" key="3">
    <source>
        <dbReference type="RefSeq" id="XP_026747973.1"/>
    </source>
</evidence>
<gene>
    <name evidence="3" type="primary">LOC113508958</name>
</gene>
<sequence>MTVRVKTAKTSHQIKETINTPKRDNPNFVRDRKLDRLWNKPQMPQPWTSRFRLPFDPAWMDYCDPYHCNDYYKTACGLNRYNMKFRYFQSTCHLILNNQCAYYRGNLKYDSISLHFCRAYIMFLRGGCPSQCEDEVDPVCGMSLVDGHVVIFKNACALETFNCRNSTLQEYESVYMEVCQFYRGKDDD</sequence>
<organism evidence="2 3">
    <name type="scientific">Trichoplusia ni</name>
    <name type="common">Cabbage looper</name>
    <dbReference type="NCBI Taxonomy" id="7111"/>
    <lineage>
        <taxon>Eukaryota</taxon>
        <taxon>Metazoa</taxon>
        <taxon>Ecdysozoa</taxon>
        <taxon>Arthropoda</taxon>
        <taxon>Hexapoda</taxon>
        <taxon>Insecta</taxon>
        <taxon>Pterygota</taxon>
        <taxon>Neoptera</taxon>
        <taxon>Endopterygota</taxon>
        <taxon>Lepidoptera</taxon>
        <taxon>Glossata</taxon>
        <taxon>Ditrysia</taxon>
        <taxon>Noctuoidea</taxon>
        <taxon>Noctuidae</taxon>
        <taxon>Plusiinae</taxon>
        <taxon>Trichoplusia</taxon>
    </lineage>
</organism>
<dbReference type="Gene3D" id="3.30.60.30">
    <property type="match status" value="1"/>
</dbReference>
<keyword evidence="2" id="KW-1185">Reference proteome</keyword>
<dbReference type="InParanoid" id="A0A7E5X443"/>
<dbReference type="OrthoDB" id="7353376at2759"/>
<evidence type="ECO:0000259" key="1">
    <source>
        <dbReference type="PROSITE" id="PS51465"/>
    </source>
</evidence>
<dbReference type="AlphaFoldDB" id="A0A7E5X443"/>